<keyword evidence="3" id="KW-0677">Repeat</keyword>
<evidence type="ECO:0000256" key="2">
    <source>
        <dbReference type="ARBA" id="ARBA00022723"/>
    </source>
</evidence>
<dbReference type="SUPFAM" id="SSF57716">
    <property type="entry name" value="Glucocorticoid receptor-like (DNA-binding domain)"/>
    <property type="match status" value="1"/>
</dbReference>
<dbReference type="GO" id="GO:0005654">
    <property type="term" value="C:nucleoplasm"/>
    <property type="evidence" value="ECO:0007669"/>
    <property type="project" value="TreeGrafter"/>
</dbReference>
<dbReference type="Gene3D" id="3.30.160.60">
    <property type="entry name" value="Classic Zinc Finger"/>
    <property type="match status" value="6"/>
</dbReference>
<gene>
    <name evidence="14" type="primary">Z652A</name>
</gene>
<evidence type="ECO:0000256" key="7">
    <source>
        <dbReference type="ARBA" id="ARBA00023163"/>
    </source>
</evidence>
<feature type="domain" description="C2H2-type" evidence="12">
    <location>
        <begin position="584"/>
        <end position="612"/>
    </location>
</feature>
<name>W8CCF3_CERCA</name>
<dbReference type="AlphaFoldDB" id="W8CCF3"/>
<evidence type="ECO:0000256" key="3">
    <source>
        <dbReference type="ARBA" id="ARBA00022737"/>
    </source>
</evidence>
<evidence type="ECO:0000259" key="12">
    <source>
        <dbReference type="PROSITE" id="PS50157"/>
    </source>
</evidence>
<keyword evidence="8" id="KW-0539">Nucleus</keyword>
<evidence type="ECO:0000256" key="6">
    <source>
        <dbReference type="ARBA" id="ARBA00023015"/>
    </source>
</evidence>
<feature type="domain" description="ZAD" evidence="13">
    <location>
        <begin position="1"/>
        <end position="78"/>
    </location>
</feature>
<protein>
    <submittedName>
        <fullName evidence="14">Zinc finger protein 652-A</fullName>
    </submittedName>
</protein>
<evidence type="ECO:0000259" key="13">
    <source>
        <dbReference type="PROSITE" id="PS51915"/>
    </source>
</evidence>
<dbReference type="FunFam" id="3.30.160.60:FF:001573">
    <property type="entry name" value="Zinc finger protein 407"/>
    <property type="match status" value="1"/>
</dbReference>
<dbReference type="PANTHER" id="PTHR24399:SF23">
    <property type="entry name" value="C2H2-TYPE DOMAIN-CONTAINING PROTEIN"/>
    <property type="match status" value="1"/>
</dbReference>
<dbReference type="InterPro" id="IPR013087">
    <property type="entry name" value="Znf_C2H2_type"/>
</dbReference>
<comment type="subcellular location">
    <subcellularLocation>
        <location evidence="1">Nucleus</location>
    </subcellularLocation>
</comment>
<evidence type="ECO:0000256" key="1">
    <source>
        <dbReference type="ARBA" id="ARBA00004123"/>
    </source>
</evidence>
<feature type="domain" description="C2H2-type" evidence="12">
    <location>
        <begin position="472"/>
        <end position="499"/>
    </location>
</feature>
<feature type="compositionally biased region" description="Low complexity" evidence="11">
    <location>
        <begin position="157"/>
        <end position="179"/>
    </location>
</feature>
<feature type="domain" description="C2H2-type" evidence="12">
    <location>
        <begin position="283"/>
        <end position="311"/>
    </location>
</feature>
<dbReference type="SMART" id="SM00868">
    <property type="entry name" value="zf-AD"/>
    <property type="match status" value="1"/>
</dbReference>
<keyword evidence="6" id="KW-0805">Transcription regulation</keyword>
<dbReference type="PANTHER" id="PTHR24399">
    <property type="entry name" value="ZINC FINGER AND BTB DOMAIN-CONTAINING"/>
    <property type="match status" value="1"/>
</dbReference>
<feature type="binding site" evidence="10">
    <location>
        <position position="51"/>
    </location>
    <ligand>
        <name>Zn(2+)</name>
        <dbReference type="ChEBI" id="CHEBI:29105"/>
    </ligand>
</feature>
<dbReference type="OrthoDB" id="6077919at2759"/>
<reference evidence="14" key="1">
    <citation type="submission" date="2013-07" db="EMBL/GenBank/DDBJ databases">
        <authorList>
            <person name="Geib S."/>
        </authorList>
    </citation>
    <scope>NUCLEOTIDE SEQUENCE</scope>
</reference>
<feature type="domain" description="C2H2-type" evidence="12">
    <location>
        <begin position="259"/>
        <end position="281"/>
    </location>
</feature>
<dbReference type="PROSITE" id="PS50157">
    <property type="entry name" value="ZINC_FINGER_C2H2_2"/>
    <property type="match status" value="8"/>
</dbReference>
<dbReference type="EMBL" id="GAMC01003796">
    <property type="protein sequence ID" value="JAC02760.1"/>
    <property type="molecule type" value="mRNA"/>
</dbReference>
<proteinExistence type="evidence at transcript level"/>
<dbReference type="FunFam" id="3.30.160.60:FF:000870">
    <property type="entry name" value="zinc finger protein 197 isoform X1"/>
    <property type="match status" value="1"/>
</dbReference>
<dbReference type="PROSITE" id="PS00028">
    <property type="entry name" value="ZINC_FINGER_C2H2_1"/>
    <property type="match status" value="8"/>
</dbReference>
<feature type="domain" description="C2H2-type" evidence="12">
    <location>
        <begin position="501"/>
        <end position="528"/>
    </location>
</feature>
<dbReference type="InterPro" id="IPR012934">
    <property type="entry name" value="Znf_AD"/>
</dbReference>
<dbReference type="GO" id="GO:0000978">
    <property type="term" value="F:RNA polymerase II cis-regulatory region sequence-specific DNA binding"/>
    <property type="evidence" value="ECO:0007669"/>
    <property type="project" value="TreeGrafter"/>
</dbReference>
<evidence type="ECO:0000256" key="4">
    <source>
        <dbReference type="ARBA" id="ARBA00022771"/>
    </source>
</evidence>
<feature type="binding site" evidence="10">
    <location>
        <position position="3"/>
    </location>
    <ligand>
        <name>Zn(2+)</name>
        <dbReference type="ChEBI" id="CHEBI:29105"/>
    </ligand>
</feature>
<dbReference type="SUPFAM" id="SSF57667">
    <property type="entry name" value="beta-beta-alpha zinc fingers"/>
    <property type="match status" value="3"/>
</dbReference>
<dbReference type="InterPro" id="IPR036236">
    <property type="entry name" value="Znf_C2H2_sf"/>
</dbReference>
<feature type="domain" description="C2H2-type" evidence="12">
    <location>
        <begin position="529"/>
        <end position="556"/>
    </location>
</feature>
<dbReference type="SMART" id="SM00355">
    <property type="entry name" value="ZnF_C2H2"/>
    <property type="match status" value="10"/>
</dbReference>
<evidence type="ECO:0000256" key="9">
    <source>
        <dbReference type="PROSITE-ProRule" id="PRU00042"/>
    </source>
</evidence>
<keyword evidence="4 9" id="KW-0863">Zinc-finger</keyword>
<keyword evidence="5 10" id="KW-0862">Zinc</keyword>
<feature type="binding site" evidence="10">
    <location>
        <position position="6"/>
    </location>
    <ligand>
        <name>Zn(2+)</name>
        <dbReference type="ChEBI" id="CHEBI:29105"/>
    </ligand>
</feature>
<dbReference type="Pfam" id="PF12874">
    <property type="entry name" value="zf-met"/>
    <property type="match status" value="1"/>
</dbReference>
<dbReference type="GO" id="GO:0001227">
    <property type="term" value="F:DNA-binding transcription repressor activity, RNA polymerase II-specific"/>
    <property type="evidence" value="ECO:0007669"/>
    <property type="project" value="TreeGrafter"/>
</dbReference>
<evidence type="ECO:0000256" key="10">
    <source>
        <dbReference type="PROSITE-ProRule" id="PRU01263"/>
    </source>
</evidence>
<feature type="binding site" evidence="10">
    <location>
        <position position="54"/>
    </location>
    <ligand>
        <name>Zn(2+)</name>
        <dbReference type="ChEBI" id="CHEBI:29105"/>
    </ligand>
</feature>
<organism evidence="14">
    <name type="scientific">Ceratitis capitata</name>
    <name type="common">Mediterranean fruit fly</name>
    <name type="synonym">Tephritis capitata</name>
    <dbReference type="NCBI Taxonomy" id="7213"/>
    <lineage>
        <taxon>Eukaryota</taxon>
        <taxon>Metazoa</taxon>
        <taxon>Ecdysozoa</taxon>
        <taxon>Arthropoda</taxon>
        <taxon>Hexapoda</taxon>
        <taxon>Insecta</taxon>
        <taxon>Pterygota</taxon>
        <taxon>Neoptera</taxon>
        <taxon>Endopterygota</taxon>
        <taxon>Diptera</taxon>
        <taxon>Brachycera</taxon>
        <taxon>Muscomorpha</taxon>
        <taxon>Tephritoidea</taxon>
        <taxon>Tephritidae</taxon>
        <taxon>Ceratitis</taxon>
        <taxon>Ceratitis</taxon>
    </lineage>
</organism>
<sequence>MQCRACLQSNCNILIEMDVLVSQEGETLYDYFNACTQLHTSACDGLPKTLCKNCTQKLHMAYDFRKCALQSNEELKSLLQLPHIKSGLNRESSNSMFVENQSADPLEMKFNDALKALKSPERVDVASTDIRNEVKLEIMIPDDSCNSELLLEDMTAENSSESEIVSDNSSSADSVQSESNLDVERQVYNDKSIKIKVVNQLDYMADEISNSEYENCSTEIFSEVTTLNRKPSAEKEIFTEEFEGQAEYLDSYSEAFTHYKCEYCSDAFQSDIELQNHMKRHIFKCTDCPKICIGAGYYYKHLKRLHHKEVPAKQVLIEGAERRDNERIYCKLCNISYSTVSHYRRHAVKRHGFDSSVKNSKNQFENKSMVNNIPTQINQKINANRDKERQIELTETAMEEEADSPKPKEKENYLCSFCPRVLSSKRGLMKHEATLHLNVQPELNQCSFCGKNFLKAYLRRHIEVVHKAERKFACDICGSTFKTKDVVTRHRLLHNTKDYNFVCTVCDKRFTEKSVLKVHMRLHTGEMPFSCHICDKRFRIRGHLTYHLKLHDNAKLKCEVCGKEFKHPKSLHNHLYVHSGVMPYTCTICGYGSPKREYFMKHMLHKHEKEMTARELFEMYKSNTGRPPHVKGVLNIELLTENSQDGGISK</sequence>
<feature type="domain" description="C2H2-type" evidence="12">
    <location>
        <begin position="556"/>
        <end position="583"/>
    </location>
</feature>
<feature type="domain" description="C2H2-type" evidence="12">
    <location>
        <begin position="413"/>
        <end position="441"/>
    </location>
</feature>
<keyword evidence="7" id="KW-0804">Transcription</keyword>
<evidence type="ECO:0000256" key="5">
    <source>
        <dbReference type="ARBA" id="ARBA00022833"/>
    </source>
</evidence>
<feature type="region of interest" description="Disordered" evidence="11">
    <location>
        <begin position="156"/>
        <end position="180"/>
    </location>
</feature>
<accession>W8CCF3</accession>
<dbReference type="GO" id="GO:0008270">
    <property type="term" value="F:zinc ion binding"/>
    <property type="evidence" value="ECO:0007669"/>
    <property type="project" value="UniProtKB-UniRule"/>
</dbReference>
<evidence type="ECO:0000313" key="14">
    <source>
        <dbReference type="EMBL" id="JAC02760.1"/>
    </source>
</evidence>
<evidence type="ECO:0000256" key="8">
    <source>
        <dbReference type="ARBA" id="ARBA00023242"/>
    </source>
</evidence>
<reference evidence="14" key="2">
    <citation type="journal article" date="2014" name="BMC Genomics">
        <title>A genomic perspective to assessing quality of mass-reared SIT flies used in Mediterranean fruit fly (Ceratitis capitata) eradication in California.</title>
        <authorList>
            <person name="Calla B."/>
            <person name="Hall B."/>
            <person name="Hou S."/>
            <person name="Geib S.M."/>
        </authorList>
    </citation>
    <scope>NUCLEOTIDE SEQUENCE</scope>
</reference>
<keyword evidence="2 10" id="KW-0479">Metal-binding</keyword>
<dbReference type="KEGG" id="ccat:101449328"/>
<dbReference type="Pfam" id="PF07776">
    <property type="entry name" value="zf-AD"/>
    <property type="match status" value="1"/>
</dbReference>
<dbReference type="Pfam" id="PF00096">
    <property type="entry name" value="zf-C2H2"/>
    <property type="match status" value="3"/>
</dbReference>
<dbReference type="Pfam" id="PF13894">
    <property type="entry name" value="zf-C2H2_4"/>
    <property type="match status" value="1"/>
</dbReference>
<evidence type="ECO:0000256" key="11">
    <source>
        <dbReference type="SAM" id="MobiDB-lite"/>
    </source>
</evidence>
<dbReference type="PROSITE" id="PS51915">
    <property type="entry name" value="ZAD"/>
    <property type="match status" value="1"/>
</dbReference>